<evidence type="ECO:0000256" key="7">
    <source>
        <dbReference type="ARBA" id="ARBA00047899"/>
    </source>
</evidence>
<evidence type="ECO:0000256" key="8">
    <source>
        <dbReference type="ARBA" id="ARBA00048679"/>
    </source>
</evidence>
<dbReference type="Gene3D" id="1.10.510.10">
    <property type="entry name" value="Transferase(Phosphotransferase) domain 1"/>
    <property type="match status" value="1"/>
</dbReference>
<protein>
    <recommendedName>
        <fullName evidence="1">non-specific serine/threonine protein kinase</fullName>
        <ecNumber evidence="1">2.7.11.1</ecNumber>
    </recommendedName>
</protein>
<sequence length="212" mass="24221">MPNSSLDHFIFDPFRASQLSWDVRRNIVVGVARGLHYLHEESGLQIVHLDIKPSNILLDEDFQPKITGFEVARLIQDGQNEAKSTRLFDAAIHSSNEETLIQYALRCWTRGEAINMIDEVMIKEEREDSVSEILRYIHIALLCVDLNTRPSLDEVLHWFSYFSTPLPEPRIGDQSLVEGETIDNMSLEERETNWLLSPSPGYGSPMSPVSPR</sequence>
<evidence type="ECO:0000256" key="4">
    <source>
        <dbReference type="ARBA" id="ARBA00022741"/>
    </source>
</evidence>
<keyword evidence="2" id="KW-0723">Serine/threonine-protein kinase</keyword>
<dbReference type="GO" id="GO:0004674">
    <property type="term" value="F:protein serine/threonine kinase activity"/>
    <property type="evidence" value="ECO:0000318"/>
    <property type="project" value="GO_Central"/>
</dbReference>
<comment type="catalytic activity">
    <reaction evidence="8">
        <text>L-seryl-[protein] + ATP = O-phospho-L-seryl-[protein] + ADP + H(+)</text>
        <dbReference type="Rhea" id="RHEA:17989"/>
        <dbReference type="Rhea" id="RHEA-COMP:9863"/>
        <dbReference type="Rhea" id="RHEA-COMP:11604"/>
        <dbReference type="ChEBI" id="CHEBI:15378"/>
        <dbReference type="ChEBI" id="CHEBI:29999"/>
        <dbReference type="ChEBI" id="CHEBI:30616"/>
        <dbReference type="ChEBI" id="CHEBI:83421"/>
        <dbReference type="ChEBI" id="CHEBI:456216"/>
        <dbReference type="EC" id="2.7.11.1"/>
    </reaction>
</comment>
<feature type="domain" description="Protein kinase" evidence="9">
    <location>
        <begin position="1"/>
        <end position="212"/>
    </location>
</feature>
<dbReference type="EC" id="2.7.11.1" evidence="1"/>
<name>M4EKV8_BRACM</name>
<reference evidence="10" key="3">
    <citation type="submission" date="2023-03" db="UniProtKB">
        <authorList>
            <consortium name="EnsemblPlants"/>
        </authorList>
    </citation>
    <scope>IDENTIFICATION</scope>
    <source>
        <strain evidence="10">cv. Chiifu-401-42</strain>
    </source>
</reference>
<dbReference type="HOGENOM" id="CLU_1301253_0_0_1"/>
<keyword evidence="5" id="KW-0418">Kinase</keyword>
<dbReference type="EnsemblPlants" id="Bra029425.1">
    <property type="protein sequence ID" value="Bra029425.1-P"/>
    <property type="gene ID" value="Bra029425"/>
</dbReference>
<evidence type="ECO:0000313" key="10">
    <source>
        <dbReference type="EnsemblPlants" id="Bra029425.1-P"/>
    </source>
</evidence>
<dbReference type="GO" id="GO:0005524">
    <property type="term" value="F:ATP binding"/>
    <property type="evidence" value="ECO:0007669"/>
    <property type="project" value="UniProtKB-KW"/>
</dbReference>
<dbReference type="Pfam" id="PF00069">
    <property type="entry name" value="Pkinase"/>
    <property type="match status" value="1"/>
</dbReference>
<evidence type="ECO:0000256" key="2">
    <source>
        <dbReference type="ARBA" id="ARBA00022527"/>
    </source>
</evidence>
<comment type="catalytic activity">
    <reaction evidence="7">
        <text>L-threonyl-[protein] + ATP = O-phospho-L-threonyl-[protein] + ADP + H(+)</text>
        <dbReference type="Rhea" id="RHEA:46608"/>
        <dbReference type="Rhea" id="RHEA-COMP:11060"/>
        <dbReference type="Rhea" id="RHEA-COMP:11605"/>
        <dbReference type="ChEBI" id="CHEBI:15378"/>
        <dbReference type="ChEBI" id="CHEBI:30013"/>
        <dbReference type="ChEBI" id="CHEBI:30616"/>
        <dbReference type="ChEBI" id="CHEBI:61977"/>
        <dbReference type="ChEBI" id="CHEBI:456216"/>
        <dbReference type="EC" id="2.7.11.1"/>
    </reaction>
</comment>
<organism evidence="10 11">
    <name type="scientific">Brassica campestris</name>
    <name type="common">Field mustard</name>
    <dbReference type="NCBI Taxonomy" id="3711"/>
    <lineage>
        <taxon>Eukaryota</taxon>
        <taxon>Viridiplantae</taxon>
        <taxon>Streptophyta</taxon>
        <taxon>Embryophyta</taxon>
        <taxon>Tracheophyta</taxon>
        <taxon>Spermatophyta</taxon>
        <taxon>Magnoliopsida</taxon>
        <taxon>eudicotyledons</taxon>
        <taxon>Gunneridae</taxon>
        <taxon>Pentapetalae</taxon>
        <taxon>rosids</taxon>
        <taxon>malvids</taxon>
        <taxon>Brassicales</taxon>
        <taxon>Brassicaceae</taxon>
        <taxon>Brassiceae</taxon>
        <taxon>Brassica</taxon>
    </lineage>
</organism>
<dbReference type="GO" id="GO:0005886">
    <property type="term" value="C:plasma membrane"/>
    <property type="evidence" value="ECO:0000318"/>
    <property type="project" value="GO_Central"/>
</dbReference>
<dbReference type="FunFam" id="1.10.510.10:FF:001023">
    <property type="entry name" value="Os07g0541700 protein"/>
    <property type="match status" value="1"/>
</dbReference>
<dbReference type="InParanoid" id="M4EKV8"/>
<evidence type="ECO:0000259" key="9">
    <source>
        <dbReference type="PROSITE" id="PS50011"/>
    </source>
</evidence>
<dbReference type="GO" id="GO:0006955">
    <property type="term" value="P:immune response"/>
    <property type="evidence" value="ECO:0000318"/>
    <property type="project" value="GO_Central"/>
</dbReference>
<dbReference type="InterPro" id="IPR000719">
    <property type="entry name" value="Prot_kinase_dom"/>
</dbReference>
<evidence type="ECO:0000256" key="3">
    <source>
        <dbReference type="ARBA" id="ARBA00022679"/>
    </source>
</evidence>
<reference evidence="10 11" key="1">
    <citation type="journal article" date="2011" name="Nat. Genet.">
        <title>The genome of the mesopolyploid crop species Brassica rapa.</title>
        <authorList>
            <consortium name="Brassica rapa Genome Sequencing Project Consortium"/>
            <person name="Wang X."/>
            <person name="Wang H."/>
            <person name="Wang J."/>
            <person name="Sun R."/>
            <person name="Wu J."/>
            <person name="Liu S."/>
            <person name="Bai Y."/>
            <person name="Mun J.H."/>
            <person name="Bancroft I."/>
            <person name="Cheng F."/>
            <person name="Huang S."/>
            <person name="Li X."/>
            <person name="Hua W."/>
            <person name="Wang J."/>
            <person name="Wang X."/>
            <person name="Freeling M."/>
            <person name="Pires J.C."/>
            <person name="Paterson A.H."/>
            <person name="Chalhoub B."/>
            <person name="Wang B."/>
            <person name="Hayward A."/>
            <person name="Sharpe A.G."/>
            <person name="Park B.S."/>
            <person name="Weisshaar B."/>
            <person name="Liu B."/>
            <person name="Li B."/>
            <person name="Liu B."/>
            <person name="Tong C."/>
            <person name="Song C."/>
            <person name="Duran C."/>
            <person name="Peng C."/>
            <person name="Geng C."/>
            <person name="Koh C."/>
            <person name="Lin C."/>
            <person name="Edwards D."/>
            <person name="Mu D."/>
            <person name="Shen D."/>
            <person name="Soumpourou E."/>
            <person name="Li F."/>
            <person name="Fraser F."/>
            <person name="Conant G."/>
            <person name="Lassalle G."/>
            <person name="King G.J."/>
            <person name="Bonnema G."/>
            <person name="Tang H."/>
            <person name="Wang H."/>
            <person name="Belcram H."/>
            <person name="Zhou H."/>
            <person name="Hirakawa H."/>
            <person name="Abe H."/>
            <person name="Guo H."/>
            <person name="Wang H."/>
            <person name="Jin H."/>
            <person name="Parkin I.A."/>
            <person name="Batley J."/>
            <person name="Kim J.S."/>
            <person name="Just J."/>
            <person name="Li J."/>
            <person name="Xu J."/>
            <person name="Deng J."/>
            <person name="Kim J.A."/>
            <person name="Li J."/>
            <person name="Yu J."/>
            <person name="Meng J."/>
            <person name="Wang J."/>
            <person name="Min J."/>
            <person name="Poulain J."/>
            <person name="Wang J."/>
            <person name="Hatakeyama K."/>
            <person name="Wu K."/>
            <person name="Wang L."/>
            <person name="Fang L."/>
            <person name="Trick M."/>
            <person name="Links M.G."/>
            <person name="Zhao M."/>
            <person name="Jin M."/>
            <person name="Ramchiary N."/>
            <person name="Drou N."/>
            <person name="Berkman P.J."/>
            <person name="Cai Q."/>
            <person name="Huang Q."/>
            <person name="Li R."/>
            <person name="Tabata S."/>
            <person name="Cheng S."/>
            <person name="Zhang S."/>
            <person name="Zhang S."/>
            <person name="Huang S."/>
            <person name="Sato S."/>
            <person name="Sun S."/>
            <person name="Kwon S.J."/>
            <person name="Choi S.R."/>
            <person name="Lee T.H."/>
            <person name="Fan W."/>
            <person name="Zhao X."/>
            <person name="Tan X."/>
            <person name="Xu X."/>
            <person name="Wang Y."/>
            <person name="Qiu Y."/>
            <person name="Yin Y."/>
            <person name="Li Y."/>
            <person name="Du Y."/>
            <person name="Liao Y."/>
            <person name="Lim Y."/>
            <person name="Narusaka Y."/>
            <person name="Wang Y."/>
            <person name="Wang Z."/>
            <person name="Li Z."/>
            <person name="Wang Z."/>
            <person name="Xiong Z."/>
            <person name="Zhang Z."/>
        </authorList>
    </citation>
    <scope>NUCLEOTIDE SEQUENCE [LARGE SCALE GENOMIC DNA]</scope>
    <source>
        <strain evidence="10 11">cv. Chiifu-401-42</strain>
    </source>
</reference>
<dbReference type="Proteomes" id="UP000011750">
    <property type="component" value="Chromosome A09"/>
</dbReference>
<accession>M4EKV8</accession>
<dbReference type="AlphaFoldDB" id="M4EKV8"/>
<dbReference type="eggNOG" id="KOG1187">
    <property type="taxonomic scope" value="Eukaryota"/>
</dbReference>
<dbReference type="SUPFAM" id="SSF56112">
    <property type="entry name" value="Protein kinase-like (PK-like)"/>
    <property type="match status" value="1"/>
</dbReference>
<evidence type="ECO:0000256" key="5">
    <source>
        <dbReference type="ARBA" id="ARBA00022777"/>
    </source>
</evidence>
<keyword evidence="6" id="KW-0067">ATP-binding</keyword>
<reference evidence="10 11" key="2">
    <citation type="journal article" date="2018" name="Hortic Res">
        <title>Improved Brassica rapa reference genome by single-molecule sequencing and chromosome conformation capture technologies.</title>
        <authorList>
            <person name="Zhang L."/>
            <person name="Cai X."/>
            <person name="Wu J."/>
            <person name="Liu M."/>
            <person name="Grob S."/>
            <person name="Cheng F."/>
            <person name="Liang J."/>
            <person name="Cai C."/>
            <person name="Liu Z."/>
            <person name="Liu B."/>
            <person name="Wang F."/>
            <person name="Li S."/>
            <person name="Liu F."/>
            <person name="Li X."/>
            <person name="Cheng L."/>
            <person name="Yang W."/>
            <person name="Li M.H."/>
            <person name="Grossniklaus U."/>
            <person name="Zheng H."/>
            <person name="Wang X."/>
        </authorList>
    </citation>
    <scope>NUCLEOTIDE SEQUENCE [LARGE SCALE GENOMIC DNA]</scope>
    <source>
        <strain evidence="10 11">cv. Chiifu-401-42</strain>
    </source>
</reference>
<evidence type="ECO:0000256" key="1">
    <source>
        <dbReference type="ARBA" id="ARBA00012513"/>
    </source>
</evidence>
<dbReference type="Gramene" id="Bra029425.1">
    <property type="protein sequence ID" value="Bra029425.1-P"/>
    <property type="gene ID" value="Bra029425"/>
</dbReference>
<dbReference type="PANTHER" id="PTHR27006">
    <property type="entry name" value="PROMASTIGOTE SURFACE ANTIGEN PROTEIN PSA"/>
    <property type="match status" value="1"/>
</dbReference>
<dbReference type="InterPro" id="IPR008271">
    <property type="entry name" value="Ser/Thr_kinase_AS"/>
</dbReference>
<dbReference type="PROSITE" id="PS50011">
    <property type="entry name" value="PROTEIN_KINASE_DOM"/>
    <property type="match status" value="1"/>
</dbReference>
<dbReference type="PANTHER" id="PTHR27006:SF606">
    <property type="entry name" value="INTERLEUKIN-1 RECEPTOR-ASSOCIATED KINASE 4"/>
    <property type="match status" value="1"/>
</dbReference>
<evidence type="ECO:0000313" key="11">
    <source>
        <dbReference type="Proteomes" id="UP000011750"/>
    </source>
</evidence>
<keyword evidence="11" id="KW-1185">Reference proteome</keyword>
<dbReference type="GO" id="GO:0007165">
    <property type="term" value="P:signal transduction"/>
    <property type="evidence" value="ECO:0000318"/>
    <property type="project" value="GO_Central"/>
</dbReference>
<proteinExistence type="predicted"/>
<keyword evidence="4" id="KW-0547">Nucleotide-binding</keyword>
<dbReference type="InterPro" id="IPR011009">
    <property type="entry name" value="Kinase-like_dom_sf"/>
</dbReference>
<dbReference type="PROSITE" id="PS00108">
    <property type="entry name" value="PROTEIN_KINASE_ST"/>
    <property type="match status" value="1"/>
</dbReference>
<keyword evidence="3" id="KW-0808">Transferase</keyword>
<evidence type="ECO:0000256" key="6">
    <source>
        <dbReference type="ARBA" id="ARBA00022840"/>
    </source>
</evidence>